<evidence type="ECO:0000313" key="3">
    <source>
        <dbReference type="EMBL" id="CAJ36694.1"/>
    </source>
</evidence>
<dbReference type="KEGG" id="rci:RCIX1427"/>
<accession>Q0W4J9</accession>
<feature type="domain" description="UspA" evidence="2">
    <location>
        <begin position="5"/>
        <end position="142"/>
    </location>
</feature>
<gene>
    <name evidence="3" type="primary">uspA-5</name>
    <name evidence="3" type="ORF">RCIX1427</name>
</gene>
<name>Q0W4J9_METAR</name>
<dbReference type="GeneID" id="5144424"/>
<dbReference type="Gene3D" id="3.40.50.620">
    <property type="entry name" value="HUPs"/>
    <property type="match status" value="1"/>
</dbReference>
<dbReference type="eggNOG" id="arCOG02053">
    <property type="taxonomic scope" value="Archaea"/>
</dbReference>
<dbReference type="RefSeq" id="WP_012035857.1">
    <property type="nucleotide sequence ID" value="NC_009464.1"/>
</dbReference>
<dbReference type="InterPro" id="IPR014729">
    <property type="entry name" value="Rossmann-like_a/b/a_fold"/>
</dbReference>
<dbReference type="OrthoDB" id="105697at2157"/>
<dbReference type="PANTHER" id="PTHR46268:SF6">
    <property type="entry name" value="UNIVERSAL STRESS PROTEIN UP12"/>
    <property type="match status" value="1"/>
</dbReference>
<dbReference type="STRING" id="351160.RCIX1427"/>
<sequence>MAELFKKILIATDGSKRTQSAVETGLQLAQQHKSKVYAVYVVDTVTFTSIPMDVTWENMYQLLKDEGEAAVNRVKEAGQGIDIETHVLEGNPAVEITRFAKDNEVDLIIVGTLGKSGIDRILLGSVAEKVVRIAPCPVLVIKSHKEAGK</sequence>
<keyword evidence="4" id="KW-1185">Reference proteome</keyword>
<proteinExistence type="inferred from homology"/>
<organism evidence="3 4">
    <name type="scientific">Methanocella arvoryzae (strain DSM 22066 / NBRC 105507 / MRE50)</name>
    <dbReference type="NCBI Taxonomy" id="351160"/>
    <lineage>
        <taxon>Archaea</taxon>
        <taxon>Methanobacteriati</taxon>
        <taxon>Methanobacteriota</taxon>
        <taxon>Stenosarchaea group</taxon>
        <taxon>Methanomicrobia</taxon>
        <taxon>Methanocellales</taxon>
        <taxon>Methanocellaceae</taxon>
        <taxon>Methanocella</taxon>
    </lineage>
</organism>
<dbReference type="Pfam" id="PF00582">
    <property type="entry name" value="Usp"/>
    <property type="match status" value="1"/>
</dbReference>
<dbReference type="InterPro" id="IPR006015">
    <property type="entry name" value="Universal_stress_UspA"/>
</dbReference>
<evidence type="ECO:0000256" key="1">
    <source>
        <dbReference type="ARBA" id="ARBA00008791"/>
    </source>
</evidence>
<dbReference type="EMBL" id="AM114193">
    <property type="protein sequence ID" value="CAJ36694.1"/>
    <property type="molecule type" value="Genomic_DNA"/>
</dbReference>
<dbReference type="AlphaFoldDB" id="Q0W4J9"/>
<evidence type="ECO:0000259" key="2">
    <source>
        <dbReference type="Pfam" id="PF00582"/>
    </source>
</evidence>
<reference evidence="3 4" key="1">
    <citation type="journal article" date="2006" name="Science">
        <title>Genome of rice cluster I archaea -- the key methane producers in the rice rhizosphere.</title>
        <authorList>
            <person name="Erkel C."/>
            <person name="Kube M."/>
            <person name="Reinhardt R."/>
            <person name="Liesack W."/>
        </authorList>
    </citation>
    <scope>NUCLEOTIDE SEQUENCE [LARGE SCALE GENOMIC DNA]</scope>
    <source>
        <strain evidence="4">DSM 22066 / NBRC 105507 / MRE50</strain>
    </source>
</reference>
<dbReference type="PIRSF" id="PIRSF006276">
    <property type="entry name" value="UspA"/>
    <property type="match status" value="1"/>
</dbReference>
<dbReference type="CDD" id="cd00293">
    <property type="entry name" value="USP-like"/>
    <property type="match status" value="1"/>
</dbReference>
<protein>
    <submittedName>
        <fullName evidence="3">Universal stress protein A</fullName>
    </submittedName>
</protein>
<dbReference type="SUPFAM" id="SSF52402">
    <property type="entry name" value="Adenine nucleotide alpha hydrolases-like"/>
    <property type="match status" value="1"/>
</dbReference>
<dbReference type="PRINTS" id="PR01438">
    <property type="entry name" value="UNVRSLSTRESS"/>
</dbReference>
<comment type="similarity">
    <text evidence="1">Belongs to the universal stress protein A family.</text>
</comment>
<dbReference type="PANTHER" id="PTHR46268">
    <property type="entry name" value="STRESS RESPONSE PROTEIN NHAX"/>
    <property type="match status" value="1"/>
</dbReference>
<dbReference type="Proteomes" id="UP000000663">
    <property type="component" value="Chromosome"/>
</dbReference>
<evidence type="ECO:0000313" key="4">
    <source>
        <dbReference type="Proteomes" id="UP000000663"/>
    </source>
</evidence>
<dbReference type="InterPro" id="IPR006016">
    <property type="entry name" value="UspA"/>
</dbReference>